<evidence type="ECO:0000313" key="7">
    <source>
        <dbReference type="EMBL" id="AII27341.1"/>
    </source>
</evidence>
<keyword evidence="4" id="KW-0118">Viral capsid assembly</keyword>
<evidence type="ECO:0000256" key="2">
    <source>
        <dbReference type="ARBA" id="ARBA00022670"/>
    </source>
</evidence>
<evidence type="ECO:0000313" key="8">
    <source>
        <dbReference type="Proteomes" id="UP000259540"/>
    </source>
</evidence>
<dbReference type="GO" id="GO:0008233">
    <property type="term" value="F:peptidase activity"/>
    <property type="evidence" value="ECO:0007669"/>
    <property type="project" value="UniProtKB-KW"/>
</dbReference>
<organism evidence="7 8">
    <name type="scientific">Listeria phage LMTA-34</name>
    <dbReference type="NCBI Taxonomy" id="1486397"/>
    <lineage>
        <taxon>Viruses</taxon>
        <taxon>Duplodnaviria</taxon>
        <taxon>Heunggongvirae</taxon>
        <taxon>Uroviricota</taxon>
        <taxon>Caudoviricetes</taxon>
        <taxon>Herelleviridae</taxon>
        <taxon>Jasinskavirinae</taxon>
        <taxon>Pecentumvirus</taxon>
        <taxon>Pecentumvirus LMTA34</taxon>
    </lineage>
</organism>
<dbReference type="GO" id="GO:0046797">
    <property type="term" value="P:viral procapsid maturation"/>
    <property type="evidence" value="ECO:0007669"/>
    <property type="project" value="UniProtKB-KW"/>
</dbReference>
<dbReference type="Pfam" id="PF04586">
    <property type="entry name" value="Peptidase_S78"/>
    <property type="match status" value="1"/>
</dbReference>
<dbReference type="Proteomes" id="UP000259540">
    <property type="component" value="Segment"/>
</dbReference>
<keyword evidence="3" id="KW-0378">Hydrolase</keyword>
<evidence type="ECO:0000256" key="5">
    <source>
        <dbReference type="ARBA" id="ARBA00023045"/>
    </source>
</evidence>
<proteinExistence type="predicted"/>
<keyword evidence="5" id="KW-1273">Viral capsid maturation</keyword>
<keyword evidence="1" id="KW-1188">Viral release from host cell</keyword>
<name>A0A076G556_9CAUD</name>
<dbReference type="InterPro" id="IPR054613">
    <property type="entry name" value="Peptidase_S78_dom"/>
</dbReference>
<evidence type="ECO:0000256" key="4">
    <source>
        <dbReference type="ARBA" id="ARBA00022950"/>
    </source>
</evidence>
<keyword evidence="2 7" id="KW-0645">Protease</keyword>
<protein>
    <submittedName>
        <fullName evidence="7">Putative prohead protease</fullName>
    </submittedName>
</protein>
<reference evidence="7 8" key="1">
    <citation type="submission" date="2014-04" db="EMBL/GenBank/DDBJ databases">
        <title>Genome sequencing of lytic Listeria phages.</title>
        <authorList>
            <person name="Woolston J."/>
            <person name="Rajanna C."/>
            <person name="Abuladze T."/>
            <person name="Li M."/>
            <person name="Anderson B."/>
            <person name="Sulakvelidze A."/>
        </authorList>
    </citation>
    <scope>NUCLEOTIDE SEQUENCE [LARGE SCALE GENOMIC DNA]</scope>
</reference>
<accession>A0A076G556</accession>
<evidence type="ECO:0000256" key="1">
    <source>
        <dbReference type="ARBA" id="ARBA00022612"/>
    </source>
</evidence>
<dbReference type="GO" id="GO:0006508">
    <property type="term" value="P:proteolysis"/>
    <property type="evidence" value="ECO:0007669"/>
    <property type="project" value="UniProtKB-KW"/>
</dbReference>
<dbReference type="EMBL" id="KJ668715">
    <property type="protein sequence ID" value="AII27341.1"/>
    <property type="molecule type" value="Genomic_DNA"/>
</dbReference>
<evidence type="ECO:0000256" key="3">
    <source>
        <dbReference type="ARBA" id="ARBA00022801"/>
    </source>
</evidence>
<evidence type="ECO:0000259" key="6">
    <source>
        <dbReference type="Pfam" id="PF04586"/>
    </source>
</evidence>
<feature type="domain" description="Prohead serine protease" evidence="6">
    <location>
        <begin position="77"/>
        <end position="170"/>
    </location>
</feature>
<sequence length="264" mass="29696">MNNVVEKEMKIFVPIDIEGSLEKSHKGDDKDWYVKGYASTPALDLQGEMVNPAGIDIGYFVDNGYINFEHRQEPDYVVGVPTSNCYVDFQKGLFVEARLFKDNEHAQSMWKLANSISKTGIDRQLGFSIEGAIRKRNTDDSRIIEEVVIKNVAVTMNPANPEATWETFMKSWTTGHGTTPDTQVNAGALRRESLANSISVLASAYKISDPIEFDNLWKDVSKFLDERGEYNENEAIVMLQLAKGVSRVSACESLMNRRKGKQNE</sequence>